<organism evidence="2 3">
    <name type="scientific">Olea europaea subsp. europaea</name>
    <dbReference type="NCBI Taxonomy" id="158383"/>
    <lineage>
        <taxon>Eukaryota</taxon>
        <taxon>Viridiplantae</taxon>
        <taxon>Streptophyta</taxon>
        <taxon>Embryophyta</taxon>
        <taxon>Tracheophyta</taxon>
        <taxon>Spermatophyta</taxon>
        <taxon>Magnoliopsida</taxon>
        <taxon>eudicotyledons</taxon>
        <taxon>Gunneridae</taxon>
        <taxon>Pentapetalae</taxon>
        <taxon>asterids</taxon>
        <taxon>lamiids</taxon>
        <taxon>Lamiales</taxon>
        <taxon>Oleaceae</taxon>
        <taxon>Oleeae</taxon>
        <taxon>Olea</taxon>
    </lineage>
</organism>
<name>A0A8S0RLB6_OLEEU</name>
<protein>
    <submittedName>
        <fullName evidence="2">Uncharacterized protein</fullName>
    </submittedName>
</protein>
<feature type="compositionally biased region" description="Basic and acidic residues" evidence="1">
    <location>
        <begin position="21"/>
        <end position="37"/>
    </location>
</feature>
<gene>
    <name evidence="2" type="ORF">OLEA9_A055937</name>
</gene>
<feature type="region of interest" description="Disordered" evidence="1">
    <location>
        <begin position="1"/>
        <end position="37"/>
    </location>
</feature>
<evidence type="ECO:0000313" key="2">
    <source>
        <dbReference type="EMBL" id="CAA2980648.1"/>
    </source>
</evidence>
<evidence type="ECO:0000256" key="1">
    <source>
        <dbReference type="SAM" id="MobiDB-lite"/>
    </source>
</evidence>
<dbReference type="EMBL" id="CACTIH010003650">
    <property type="protein sequence ID" value="CAA2980648.1"/>
    <property type="molecule type" value="Genomic_DNA"/>
</dbReference>
<dbReference type="Proteomes" id="UP000594638">
    <property type="component" value="Unassembled WGS sequence"/>
</dbReference>
<accession>A0A8S0RLB6</accession>
<comment type="caution">
    <text evidence="2">The sequence shown here is derived from an EMBL/GenBank/DDBJ whole genome shotgun (WGS) entry which is preliminary data.</text>
</comment>
<evidence type="ECO:0000313" key="3">
    <source>
        <dbReference type="Proteomes" id="UP000594638"/>
    </source>
</evidence>
<dbReference type="AlphaFoldDB" id="A0A8S0RLB6"/>
<proteinExistence type="predicted"/>
<keyword evidence="3" id="KW-1185">Reference proteome</keyword>
<reference evidence="2 3" key="1">
    <citation type="submission" date="2019-12" db="EMBL/GenBank/DDBJ databases">
        <authorList>
            <person name="Alioto T."/>
            <person name="Alioto T."/>
            <person name="Gomez Garrido J."/>
        </authorList>
    </citation>
    <scope>NUCLEOTIDE SEQUENCE [LARGE SCALE GENOMIC DNA]</scope>
</reference>
<dbReference type="Gramene" id="OE9A055937T1">
    <property type="protein sequence ID" value="OE9A055937C1"/>
    <property type="gene ID" value="OE9A055937"/>
</dbReference>
<sequence>MAKTRSSDQRSQSKKAVYPPPEEKQFERRFATKPGDDERSHKRLVIFSQVTENNDLLRHLAAEYGTCAYRAQVTIEYIGIDLLQVVDQLRKELSAQIFELQSKNIDLTLKLNDVKLQLTSLKGNRNSKIDQIIVCKVNNVEPTMDKKSKDKMDPADGIEYQYFSPIPSFDLGIDSTPIVSNVISIDETSNPRKYSSRLTLL</sequence>